<keyword evidence="1" id="KW-0472">Membrane</keyword>
<evidence type="ECO:0008006" key="4">
    <source>
        <dbReference type="Google" id="ProtNLM"/>
    </source>
</evidence>
<feature type="transmembrane region" description="Helical" evidence="1">
    <location>
        <begin position="125"/>
        <end position="148"/>
    </location>
</feature>
<proteinExistence type="predicted"/>
<feature type="transmembrane region" description="Helical" evidence="1">
    <location>
        <begin position="154"/>
        <end position="174"/>
    </location>
</feature>
<evidence type="ECO:0000256" key="1">
    <source>
        <dbReference type="SAM" id="Phobius"/>
    </source>
</evidence>
<reference evidence="2 3" key="1">
    <citation type="journal article" date="2021" name="Elife">
        <title>Chloroplast acquisition without the gene transfer in kleptoplastic sea slugs, Plakobranchus ocellatus.</title>
        <authorList>
            <person name="Maeda T."/>
            <person name="Takahashi S."/>
            <person name="Yoshida T."/>
            <person name="Shimamura S."/>
            <person name="Takaki Y."/>
            <person name="Nagai Y."/>
            <person name="Toyoda A."/>
            <person name="Suzuki Y."/>
            <person name="Arimoto A."/>
            <person name="Ishii H."/>
            <person name="Satoh N."/>
            <person name="Nishiyama T."/>
            <person name="Hasebe M."/>
            <person name="Maruyama T."/>
            <person name="Minagawa J."/>
            <person name="Obokata J."/>
            <person name="Shigenobu S."/>
        </authorList>
    </citation>
    <scope>NUCLEOTIDE SEQUENCE [LARGE SCALE GENOMIC DNA]</scope>
</reference>
<keyword evidence="1" id="KW-0812">Transmembrane</keyword>
<evidence type="ECO:0000313" key="3">
    <source>
        <dbReference type="Proteomes" id="UP000735302"/>
    </source>
</evidence>
<feature type="transmembrane region" description="Helical" evidence="1">
    <location>
        <begin position="68"/>
        <end position="93"/>
    </location>
</feature>
<feature type="transmembrane region" description="Helical" evidence="1">
    <location>
        <begin position="99"/>
        <end position="118"/>
    </location>
</feature>
<name>A0AAV4B079_9GAST</name>
<protein>
    <recommendedName>
        <fullName evidence="4">ABC transmembrane type-1 domain-containing protein</fullName>
    </recommendedName>
</protein>
<dbReference type="EMBL" id="BLXT01004326">
    <property type="protein sequence ID" value="GFO11759.1"/>
    <property type="molecule type" value="Genomic_DNA"/>
</dbReference>
<accession>A0AAV4B079</accession>
<keyword evidence="1" id="KW-1133">Transmembrane helix</keyword>
<gene>
    <name evidence="2" type="ORF">PoB_003826400</name>
</gene>
<organism evidence="2 3">
    <name type="scientific">Plakobranchus ocellatus</name>
    <dbReference type="NCBI Taxonomy" id="259542"/>
    <lineage>
        <taxon>Eukaryota</taxon>
        <taxon>Metazoa</taxon>
        <taxon>Spiralia</taxon>
        <taxon>Lophotrochozoa</taxon>
        <taxon>Mollusca</taxon>
        <taxon>Gastropoda</taxon>
        <taxon>Heterobranchia</taxon>
        <taxon>Euthyneura</taxon>
        <taxon>Panpulmonata</taxon>
        <taxon>Sacoglossa</taxon>
        <taxon>Placobranchoidea</taxon>
        <taxon>Plakobranchidae</taxon>
        <taxon>Plakobranchus</taxon>
    </lineage>
</organism>
<keyword evidence="3" id="KW-1185">Reference proteome</keyword>
<comment type="caution">
    <text evidence="2">The sequence shown here is derived from an EMBL/GenBank/DDBJ whole genome shotgun (WGS) entry which is preliminary data.</text>
</comment>
<dbReference type="Proteomes" id="UP000735302">
    <property type="component" value="Unassembled WGS sequence"/>
</dbReference>
<sequence length="180" mass="18768">MTHLANELRLSKTKVREFTFSEIVARVIRRPSREEEERFPSCGRHFYRSLALTDLYTKVLVRREPLQVLVGIVLAVGVKNLAGGVNILAVGIVTVANNVLVVLVGVVVTLVGVVVGLLTDTAVAVGVVVIVGIVIGVKVLFFIVAVVVVGVVVALVGVVVSLTVQAVAGAAVVVGGDVAV</sequence>
<evidence type="ECO:0000313" key="2">
    <source>
        <dbReference type="EMBL" id="GFO11759.1"/>
    </source>
</evidence>
<dbReference type="AlphaFoldDB" id="A0AAV4B079"/>